<dbReference type="InterPro" id="IPR009078">
    <property type="entry name" value="Ferritin-like_SF"/>
</dbReference>
<evidence type="ECO:0000313" key="3">
    <source>
        <dbReference type="Proteomes" id="UP000557717"/>
    </source>
</evidence>
<dbReference type="EMBL" id="JACHFD010000001">
    <property type="protein sequence ID" value="MBB5350079.1"/>
    <property type="molecule type" value="Genomic_DNA"/>
</dbReference>
<evidence type="ECO:0000259" key="1">
    <source>
        <dbReference type="Pfam" id="PF09537"/>
    </source>
</evidence>
<keyword evidence="3" id="KW-1185">Reference proteome</keyword>
<protein>
    <recommendedName>
        <fullName evidence="1">DUF2383 domain-containing protein</fullName>
    </recommendedName>
</protein>
<dbReference type="Gene3D" id="1.20.1260.10">
    <property type="match status" value="1"/>
</dbReference>
<feature type="domain" description="DUF2383" evidence="1">
    <location>
        <begin position="10"/>
        <end position="114"/>
    </location>
</feature>
<name>A0A840V8H0_9BACT</name>
<comment type="caution">
    <text evidence="2">The sequence shown here is derived from an EMBL/GenBank/DDBJ whole genome shotgun (WGS) entry which is preliminary data.</text>
</comment>
<dbReference type="CDD" id="cd00657">
    <property type="entry name" value="Ferritin_like"/>
    <property type="match status" value="1"/>
</dbReference>
<evidence type="ECO:0000313" key="2">
    <source>
        <dbReference type="EMBL" id="MBB5350079.1"/>
    </source>
</evidence>
<organism evidence="2 3">
    <name type="scientific">Haloferula luteola</name>
    <dbReference type="NCBI Taxonomy" id="595692"/>
    <lineage>
        <taxon>Bacteria</taxon>
        <taxon>Pseudomonadati</taxon>
        <taxon>Verrucomicrobiota</taxon>
        <taxon>Verrucomicrobiia</taxon>
        <taxon>Verrucomicrobiales</taxon>
        <taxon>Verrucomicrobiaceae</taxon>
        <taxon>Haloferula</taxon>
    </lineage>
</organism>
<dbReference type="RefSeq" id="WP_184015097.1">
    <property type="nucleotide sequence ID" value="NZ_JACHFD010000001.1"/>
</dbReference>
<dbReference type="InterPro" id="IPR019052">
    <property type="entry name" value="DUF2383"/>
</dbReference>
<dbReference type="Proteomes" id="UP000557717">
    <property type="component" value="Unassembled WGS sequence"/>
</dbReference>
<proteinExistence type="predicted"/>
<sequence>MNTTLHTECIEVCNQLLRGEISAVETYGQAIEKFAGEPEVGTLRRVQDEHRESVAKLKANILEMGGVPESNSGAWGTFAKGVEATAKLFGEASAVAALRQGEEFGIGLYEAAIENDDVMPECKSLIRMQLLPKLRTHLVTLSALEG</sequence>
<dbReference type="Pfam" id="PF09537">
    <property type="entry name" value="DUF2383"/>
    <property type="match status" value="1"/>
</dbReference>
<gene>
    <name evidence="2" type="ORF">HNR46_000300</name>
</gene>
<reference evidence="2 3" key="1">
    <citation type="submission" date="2020-08" db="EMBL/GenBank/DDBJ databases">
        <title>Genomic Encyclopedia of Type Strains, Phase IV (KMG-IV): sequencing the most valuable type-strain genomes for metagenomic binning, comparative biology and taxonomic classification.</title>
        <authorList>
            <person name="Goeker M."/>
        </authorList>
    </citation>
    <scope>NUCLEOTIDE SEQUENCE [LARGE SCALE GENOMIC DNA]</scope>
    <source>
        <strain evidence="2 3">YC6886</strain>
    </source>
</reference>
<accession>A0A840V8H0</accession>
<dbReference type="SUPFAM" id="SSF47240">
    <property type="entry name" value="Ferritin-like"/>
    <property type="match status" value="1"/>
</dbReference>
<dbReference type="InterPro" id="IPR012347">
    <property type="entry name" value="Ferritin-like"/>
</dbReference>
<dbReference type="AlphaFoldDB" id="A0A840V8H0"/>